<dbReference type="PROSITE" id="PS50110">
    <property type="entry name" value="RESPONSE_REGULATORY"/>
    <property type="match status" value="1"/>
</dbReference>
<dbReference type="SMART" id="SM00091">
    <property type="entry name" value="PAS"/>
    <property type="match status" value="1"/>
</dbReference>
<keyword evidence="4" id="KW-0808">Transferase</keyword>
<keyword evidence="10" id="KW-0812">Transmembrane</keyword>
<evidence type="ECO:0000256" key="8">
    <source>
        <dbReference type="ARBA" id="ARBA00023012"/>
    </source>
</evidence>
<dbReference type="PROSITE" id="PS50112">
    <property type="entry name" value="PAS"/>
    <property type="match status" value="1"/>
</dbReference>
<dbReference type="Pfam" id="PF00989">
    <property type="entry name" value="PAS"/>
    <property type="match status" value="1"/>
</dbReference>
<dbReference type="InterPro" id="IPR000014">
    <property type="entry name" value="PAS"/>
</dbReference>
<dbReference type="InterPro" id="IPR003661">
    <property type="entry name" value="HisK_dim/P_dom"/>
</dbReference>
<evidence type="ECO:0000256" key="6">
    <source>
        <dbReference type="ARBA" id="ARBA00022777"/>
    </source>
</evidence>
<evidence type="ECO:0000256" key="1">
    <source>
        <dbReference type="ARBA" id="ARBA00000085"/>
    </source>
</evidence>
<evidence type="ECO:0000256" key="7">
    <source>
        <dbReference type="ARBA" id="ARBA00022840"/>
    </source>
</evidence>
<feature type="transmembrane region" description="Helical" evidence="10">
    <location>
        <begin position="12"/>
        <end position="33"/>
    </location>
</feature>
<keyword evidence="6" id="KW-0418">Kinase</keyword>
<dbReference type="GO" id="GO:0006355">
    <property type="term" value="P:regulation of DNA-templated transcription"/>
    <property type="evidence" value="ECO:0007669"/>
    <property type="project" value="InterPro"/>
</dbReference>
<dbReference type="SUPFAM" id="SSF55785">
    <property type="entry name" value="PYP-like sensor domain (PAS domain)"/>
    <property type="match status" value="1"/>
</dbReference>
<evidence type="ECO:0000256" key="9">
    <source>
        <dbReference type="PROSITE-ProRule" id="PRU00169"/>
    </source>
</evidence>
<dbReference type="CDD" id="cd00130">
    <property type="entry name" value="PAS"/>
    <property type="match status" value="1"/>
</dbReference>
<gene>
    <name evidence="14" type="ORF">KI809_05515</name>
</gene>
<dbReference type="InterPro" id="IPR004358">
    <property type="entry name" value="Sig_transdc_His_kin-like_C"/>
</dbReference>
<feature type="modified residue" description="4-aspartylphosphate" evidence="9">
    <location>
        <position position="696"/>
    </location>
</feature>
<dbReference type="PANTHER" id="PTHR43065">
    <property type="entry name" value="SENSOR HISTIDINE KINASE"/>
    <property type="match status" value="1"/>
</dbReference>
<keyword evidence="10" id="KW-1133">Transmembrane helix</keyword>
<keyword evidence="7" id="KW-0067">ATP-binding</keyword>
<dbReference type="InterPro" id="IPR003018">
    <property type="entry name" value="GAF"/>
</dbReference>
<comment type="caution">
    <text evidence="14">The sequence shown here is derived from an EMBL/GenBank/DDBJ whole genome shotgun (WGS) entry which is preliminary data.</text>
</comment>
<evidence type="ECO:0000256" key="4">
    <source>
        <dbReference type="ARBA" id="ARBA00022679"/>
    </source>
</evidence>
<dbReference type="EMBL" id="JAHCVJ010000002">
    <property type="protein sequence ID" value="MBT0663755.1"/>
    <property type="molecule type" value="Genomic_DNA"/>
</dbReference>
<feature type="domain" description="Histidine kinase" evidence="11">
    <location>
        <begin position="401"/>
        <end position="625"/>
    </location>
</feature>
<organism evidence="14 15">
    <name type="scientific">Geoanaerobacter pelophilus</name>
    <dbReference type="NCBI Taxonomy" id="60036"/>
    <lineage>
        <taxon>Bacteria</taxon>
        <taxon>Pseudomonadati</taxon>
        <taxon>Thermodesulfobacteriota</taxon>
        <taxon>Desulfuromonadia</taxon>
        <taxon>Geobacterales</taxon>
        <taxon>Geobacteraceae</taxon>
        <taxon>Geoanaerobacter</taxon>
    </lineage>
</organism>
<dbReference type="PROSITE" id="PS50109">
    <property type="entry name" value="HIS_KIN"/>
    <property type="match status" value="1"/>
</dbReference>
<dbReference type="PRINTS" id="PR00344">
    <property type="entry name" value="BCTRLSENSOR"/>
</dbReference>
<dbReference type="SUPFAM" id="SSF47384">
    <property type="entry name" value="Homodimeric domain of signal transducing histidine kinase"/>
    <property type="match status" value="1"/>
</dbReference>
<dbReference type="InterPro" id="IPR036890">
    <property type="entry name" value="HATPase_C_sf"/>
</dbReference>
<comment type="catalytic activity">
    <reaction evidence="1">
        <text>ATP + protein L-histidine = ADP + protein N-phospho-L-histidine.</text>
        <dbReference type="EC" id="2.7.13.3"/>
    </reaction>
</comment>
<dbReference type="SMART" id="SM00448">
    <property type="entry name" value="REC"/>
    <property type="match status" value="1"/>
</dbReference>
<dbReference type="InterPro" id="IPR003594">
    <property type="entry name" value="HATPase_dom"/>
</dbReference>
<evidence type="ECO:0000256" key="2">
    <source>
        <dbReference type="ARBA" id="ARBA00012438"/>
    </source>
</evidence>
<evidence type="ECO:0000259" key="12">
    <source>
        <dbReference type="PROSITE" id="PS50110"/>
    </source>
</evidence>
<dbReference type="CDD" id="cd00082">
    <property type="entry name" value="HisKA"/>
    <property type="match status" value="1"/>
</dbReference>
<dbReference type="SUPFAM" id="SSF55874">
    <property type="entry name" value="ATPase domain of HSP90 chaperone/DNA topoisomerase II/histidine kinase"/>
    <property type="match status" value="1"/>
</dbReference>
<dbReference type="NCBIfam" id="TIGR00229">
    <property type="entry name" value="sensory_box"/>
    <property type="match status" value="1"/>
</dbReference>
<dbReference type="CDD" id="cd17546">
    <property type="entry name" value="REC_hyHK_CKI1_RcsC-like"/>
    <property type="match status" value="1"/>
</dbReference>
<evidence type="ECO:0000256" key="5">
    <source>
        <dbReference type="ARBA" id="ARBA00022741"/>
    </source>
</evidence>
<dbReference type="Gene3D" id="3.30.565.10">
    <property type="entry name" value="Histidine kinase-like ATPase, C-terminal domain"/>
    <property type="match status" value="1"/>
</dbReference>
<dbReference type="InterPro" id="IPR029016">
    <property type="entry name" value="GAF-like_dom_sf"/>
</dbReference>
<dbReference type="InterPro" id="IPR011006">
    <property type="entry name" value="CheY-like_superfamily"/>
</dbReference>
<dbReference type="Pfam" id="PF13185">
    <property type="entry name" value="GAF_2"/>
    <property type="match status" value="1"/>
</dbReference>
<dbReference type="AlphaFoldDB" id="A0AAW4L2N7"/>
<keyword evidence="3 9" id="KW-0597">Phosphoprotein</keyword>
<name>A0AAW4L2N7_9BACT</name>
<evidence type="ECO:0000259" key="13">
    <source>
        <dbReference type="PROSITE" id="PS50112"/>
    </source>
</evidence>
<keyword evidence="8" id="KW-0902">Two-component regulatory system</keyword>
<dbReference type="GO" id="GO:0000155">
    <property type="term" value="F:phosphorelay sensor kinase activity"/>
    <property type="evidence" value="ECO:0007669"/>
    <property type="project" value="InterPro"/>
</dbReference>
<dbReference type="Proteomes" id="UP000811899">
    <property type="component" value="Unassembled WGS sequence"/>
</dbReference>
<dbReference type="Gene3D" id="3.30.450.40">
    <property type="match status" value="1"/>
</dbReference>
<dbReference type="InterPro" id="IPR001789">
    <property type="entry name" value="Sig_transdc_resp-reg_receiver"/>
</dbReference>
<evidence type="ECO:0000256" key="10">
    <source>
        <dbReference type="SAM" id="Phobius"/>
    </source>
</evidence>
<reference evidence="14 15" key="1">
    <citation type="submission" date="2021-05" db="EMBL/GenBank/DDBJ databases">
        <title>The draft genome of Geobacter pelophilus DSM 12255.</title>
        <authorList>
            <person name="Xu Z."/>
            <person name="Masuda Y."/>
            <person name="Itoh H."/>
            <person name="Senoo K."/>
        </authorList>
    </citation>
    <scope>NUCLEOTIDE SEQUENCE [LARGE SCALE GENOMIC DNA]</scope>
    <source>
        <strain evidence="14 15">DSM 12255</strain>
    </source>
</reference>
<evidence type="ECO:0000259" key="11">
    <source>
        <dbReference type="PROSITE" id="PS50109"/>
    </source>
</evidence>
<dbReference type="Pfam" id="PF00512">
    <property type="entry name" value="HisKA"/>
    <property type="match status" value="1"/>
</dbReference>
<feature type="domain" description="Response regulatory" evidence="12">
    <location>
        <begin position="645"/>
        <end position="764"/>
    </location>
</feature>
<accession>A0AAW4L2N7</accession>
<dbReference type="SMART" id="SM00387">
    <property type="entry name" value="HATPase_c"/>
    <property type="match status" value="1"/>
</dbReference>
<keyword evidence="15" id="KW-1185">Reference proteome</keyword>
<keyword evidence="5" id="KW-0547">Nucleotide-binding</keyword>
<dbReference type="InterPro" id="IPR036097">
    <property type="entry name" value="HisK_dim/P_sf"/>
</dbReference>
<dbReference type="Pfam" id="PF02518">
    <property type="entry name" value="HATPase_c"/>
    <property type="match status" value="1"/>
</dbReference>
<dbReference type="InterPro" id="IPR005467">
    <property type="entry name" value="His_kinase_dom"/>
</dbReference>
<dbReference type="Gene3D" id="3.30.450.20">
    <property type="entry name" value="PAS domain"/>
    <property type="match status" value="1"/>
</dbReference>
<dbReference type="InterPro" id="IPR013767">
    <property type="entry name" value="PAS_fold"/>
</dbReference>
<sequence>MRDVLLKTRLTPLTIALIFYVSGITWILLANFIPDQIPRVSPHIIRDADQFGRWLFVTLTSGMIFYLVSKSEAAIKRRKDSLSNLNRALKCYSSCNQAMIRATDEFQLMSEVCRTCVEIGGYRVAWVGVAEDDDDKSIRPVAQWGDERGYLTKLKASWGEVDHGRGPTGTAIRNGKSVVVQQIIYDPMWELWREEAVNHGFAASLSLPLTANGKAFGALVIFAGNQGAFNNREISLLEELAEDLSYGIASLRTKNDGEKSEKERMLLASVIQQSNDGIIIVDDTGIVRYANPAIASITGLAPELMLGSPISQLQNVEIDRAFYEWLWGNMQKKYPITKHFYESSNTDDSMELDCSFWTISSPDGNSASHVVLIRNVTGEQRLERQLRQAQRMEALATLAGGIAHDFNNSLASIITCAELARDDLQEDSPLAELLDVILKSGQRGRNLVKQIMTFCRRTEQDRQPLQVQGIIQECVKLLRASIHSNIEIRESICSSPPLIMADPTQLHQIIMNLCTNSVQAMKDLKGEILLSLDEVEINEETAERLTGLTPGPHIMLTVKDSGCGIDDQTIERIFDPFFTTKAPSEGTGLGLSVVHGIVKSYGGTIAVESEPGVGTRFRVFLPCTHTAQESQPRKTESSLAANAERILFVDDEEDVVFTGRKMLERLGYLVDAHSDSLRALEAFRLKPTEYDLIITDQCMPRMTGIELAREITDIRNDIPIVLCTGDLTGGREENDQYSTPAFIQEIAYKPLERNEMSSLIRRALDSAR</sequence>
<protein>
    <recommendedName>
        <fullName evidence="2">histidine kinase</fullName>
        <ecNumber evidence="2">2.7.13.3</ecNumber>
    </recommendedName>
</protein>
<dbReference type="InterPro" id="IPR035965">
    <property type="entry name" value="PAS-like_dom_sf"/>
</dbReference>
<evidence type="ECO:0000313" key="14">
    <source>
        <dbReference type="EMBL" id="MBT0663755.1"/>
    </source>
</evidence>
<dbReference type="Gene3D" id="3.40.50.2300">
    <property type="match status" value="1"/>
</dbReference>
<dbReference type="SUPFAM" id="SSF52172">
    <property type="entry name" value="CheY-like"/>
    <property type="match status" value="1"/>
</dbReference>
<dbReference type="EC" id="2.7.13.3" evidence="2"/>
<dbReference type="RefSeq" id="WP_214170543.1">
    <property type="nucleotide sequence ID" value="NZ_JAHCVJ010000002.1"/>
</dbReference>
<feature type="transmembrane region" description="Helical" evidence="10">
    <location>
        <begin position="53"/>
        <end position="69"/>
    </location>
</feature>
<dbReference type="Gene3D" id="1.10.287.130">
    <property type="match status" value="1"/>
</dbReference>
<dbReference type="Pfam" id="PF00072">
    <property type="entry name" value="Response_reg"/>
    <property type="match status" value="1"/>
</dbReference>
<proteinExistence type="predicted"/>
<evidence type="ECO:0000313" key="15">
    <source>
        <dbReference type="Proteomes" id="UP000811899"/>
    </source>
</evidence>
<dbReference type="SUPFAM" id="SSF55781">
    <property type="entry name" value="GAF domain-like"/>
    <property type="match status" value="1"/>
</dbReference>
<keyword evidence="10" id="KW-0472">Membrane</keyword>
<dbReference type="GO" id="GO:0005524">
    <property type="term" value="F:ATP binding"/>
    <property type="evidence" value="ECO:0007669"/>
    <property type="project" value="UniProtKB-KW"/>
</dbReference>
<feature type="domain" description="PAS" evidence="13">
    <location>
        <begin position="263"/>
        <end position="307"/>
    </location>
</feature>
<dbReference type="SMART" id="SM00388">
    <property type="entry name" value="HisKA"/>
    <property type="match status" value="1"/>
</dbReference>
<evidence type="ECO:0000256" key="3">
    <source>
        <dbReference type="ARBA" id="ARBA00022553"/>
    </source>
</evidence>
<dbReference type="PANTHER" id="PTHR43065:SF42">
    <property type="entry name" value="TWO-COMPONENT SENSOR PPRA"/>
    <property type="match status" value="1"/>
</dbReference>